<name>A0A0A9HGH0_ARUDO</name>
<sequence length="95" mass="10699">MIQAAGPVLLVLLEHRKQVYKMLLREEFGLIRAVGCVMSQYLSGYQYLTDGPCLDPESGLPDEIEALGQLIWRLSLKTPYIGSFFREIGRSSAIH</sequence>
<dbReference type="AlphaFoldDB" id="A0A0A9HGH0"/>
<protein>
    <submittedName>
        <fullName evidence="1">Uncharacterized protein</fullName>
    </submittedName>
</protein>
<reference evidence="1" key="2">
    <citation type="journal article" date="2015" name="Data Brief">
        <title>Shoot transcriptome of the giant reed, Arundo donax.</title>
        <authorList>
            <person name="Barrero R.A."/>
            <person name="Guerrero F.D."/>
            <person name="Moolhuijzen P."/>
            <person name="Goolsby J.A."/>
            <person name="Tidwell J."/>
            <person name="Bellgard S.E."/>
            <person name="Bellgard M.I."/>
        </authorList>
    </citation>
    <scope>NUCLEOTIDE SEQUENCE</scope>
    <source>
        <tissue evidence="1">Shoot tissue taken approximately 20 cm above the soil surface</tissue>
    </source>
</reference>
<reference evidence="1" key="1">
    <citation type="submission" date="2014-09" db="EMBL/GenBank/DDBJ databases">
        <authorList>
            <person name="Magalhaes I.L.F."/>
            <person name="Oliveira U."/>
            <person name="Santos F.R."/>
            <person name="Vidigal T.H.D.A."/>
            <person name="Brescovit A.D."/>
            <person name="Santos A.J."/>
        </authorList>
    </citation>
    <scope>NUCLEOTIDE SEQUENCE</scope>
    <source>
        <tissue evidence="1">Shoot tissue taken approximately 20 cm above the soil surface</tissue>
    </source>
</reference>
<proteinExistence type="predicted"/>
<evidence type="ECO:0000313" key="1">
    <source>
        <dbReference type="EMBL" id="JAE36255.1"/>
    </source>
</evidence>
<accession>A0A0A9HGH0</accession>
<dbReference type="EMBL" id="GBRH01161641">
    <property type="protein sequence ID" value="JAE36255.1"/>
    <property type="molecule type" value="Transcribed_RNA"/>
</dbReference>
<organism evidence="1">
    <name type="scientific">Arundo donax</name>
    <name type="common">Giant reed</name>
    <name type="synonym">Donax arundinaceus</name>
    <dbReference type="NCBI Taxonomy" id="35708"/>
    <lineage>
        <taxon>Eukaryota</taxon>
        <taxon>Viridiplantae</taxon>
        <taxon>Streptophyta</taxon>
        <taxon>Embryophyta</taxon>
        <taxon>Tracheophyta</taxon>
        <taxon>Spermatophyta</taxon>
        <taxon>Magnoliopsida</taxon>
        <taxon>Liliopsida</taxon>
        <taxon>Poales</taxon>
        <taxon>Poaceae</taxon>
        <taxon>PACMAD clade</taxon>
        <taxon>Arundinoideae</taxon>
        <taxon>Arundineae</taxon>
        <taxon>Arundo</taxon>
    </lineage>
</organism>